<keyword evidence="9" id="KW-1185">Reference proteome</keyword>
<comment type="subcellular location">
    <subcellularLocation>
        <location evidence="1">Cell outer membrane</location>
    </subcellularLocation>
</comment>
<dbReference type="Gene3D" id="1.25.40.390">
    <property type="match status" value="1"/>
</dbReference>
<dbReference type="Proteomes" id="UP001589590">
    <property type="component" value="Unassembled WGS sequence"/>
</dbReference>
<evidence type="ECO:0000256" key="4">
    <source>
        <dbReference type="ARBA" id="ARBA00023136"/>
    </source>
</evidence>
<proteinExistence type="inferred from homology"/>
<keyword evidence="3" id="KW-0732">Signal</keyword>
<dbReference type="InterPro" id="IPR033985">
    <property type="entry name" value="SusD-like_N"/>
</dbReference>
<comment type="similarity">
    <text evidence="2">Belongs to the SusD family.</text>
</comment>
<reference evidence="8 9" key="1">
    <citation type="submission" date="2024-09" db="EMBL/GenBank/DDBJ databases">
        <authorList>
            <person name="Sun Q."/>
            <person name="Mori K."/>
        </authorList>
    </citation>
    <scope>NUCLEOTIDE SEQUENCE [LARGE SCALE GENOMIC DNA]</scope>
    <source>
        <strain evidence="8 9">CECT 8300</strain>
    </source>
</reference>
<dbReference type="EMBL" id="JBHMFA010000006">
    <property type="protein sequence ID" value="MFB9105298.1"/>
    <property type="molecule type" value="Genomic_DNA"/>
</dbReference>
<dbReference type="SUPFAM" id="SSF48452">
    <property type="entry name" value="TPR-like"/>
    <property type="match status" value="1"/>
</dbReference>
<organism evidence="8 9">
    <name type="scientific">Algibacter miyuki</name>
    <dbReference type="NCBI Taxonomy" id="1306933"/>
    <lineage>
        <taxon>Bacteria</taxon>
        <taxon>Pseudomonadati</taxon>
        <taxon>Bacteroidota</taxon>
        <taxon>Flavobacteriia</taxon>
        <taxon>Flavobacteriales</taxon>
        <taxon>Flavobacteriaceae</taxon>
        <taxon>Algibacter</taxon>
    </lineage>
</organism>
<evidence type="ECO:0000256" key="2">
    <source>
        <dbReference type="ARBA" id="ARBA00006275"/>
    </source>
</evidence>
<sequence>MNKNIKTILLGLTFLILTVSCSEDWLDEQSSTQITAEEQFSSVDGFKDALMGVYLGLTEPELYAKDMNWNLVDVLSQQYATFSNSANYAGVQQFNYQSVNSTAQLKALWLKAYNVIANINIALEMADKNRDVLGDIDYAIIKGELLGLRAFVHFDVMRLFAVGNLENRPAILQDKTIPYVKVFSKNITAQLSYSETLKLMEVDLDEALELLSEDPIYATDKPANYYDVVNRTGFYDKREQRMNYYAAKALQARVFQWQGKQTEAAAAAEVVIANSFTSLINSATYPVSADKIFYQEVLFSLDVDLLPFYTMPLLTAEGDGTNYDALFYTSNFTNDTFETNNVNIGIADVRFNTLMETQARGVLNKKLVQDDVFLSGSRNQLPLIKLPEMYYIAAEAYAKNEATLQLDKAIGYLNLVRSSRGIIEDIPDTATQEEVILEIKKEYKKEFLSEGQLFFYYKRTGETQIFGLSDGIILDDNVYVLPYPDGELQFGNTQ</sequence>
<evidence type="ECO:0000259" key="7">
    <source>
        <dbReference type="Pfam" id="PF14322"/>
    </source>
</evidence>
<keyword evidence="4" id="KW-0472">Membrane</keyword>
<dbReference type="Pfam" id="PF07980">
    <property type="entry name" value="SusD_RagB"/>
    <property type="match status" value="1"/>
</dbReference>
<name>A0ABV5H0I0_9FLAO</name>
<feature type="domain" description="RagB/SusD" evidence="6">
    <location>
        <begin position="352"/>
        <end position="466"/>
    </location>
</feature>
<keyword evidence="5" id="KW-0998">Cell outer membrane</keyword>
<accession>A0ABV5H0I0</accession>
<comment type="caution">
    <text evidence="8">The sequence shown here is derived from an EMBL/GenBank/DDBJ whole genome shotgun (WGS) entry which is preliminary data.</text>
</comment>
<evidence type="ECO:0000259" key="6">
    <source>
        <dbReference type="Pfam" id="PF07980"/>
    </source>
</evidence>
<evidence type="ECO:0000256" key="1">
    <source>
        <dbReference type="ARBA" id="ARBA00004442"/>
    </source>
</evidence>
<evidence type="ECO:0000313" key="8">
    <source>
        <dbReference type="EMBL" id="MFB9105298.1"/>
    </source>
</evidence>
<dbReference type="InterPro" id="IPR012944">
    <property type="entry name" value="SusD_RagB_dom"/>
</dbReference>
<dbReference type="Pfam" id="PF14322">
    <property type="entry name" value="SusD-like_3"/>
    <property type="match status" value="1"/>
</dbReference>
<evidence type="ECO:0000313" key="9">
    <source>
        <dbReference type="Proteomes" id="UP001589590"/>
    </source>
</evidence>
<dbReference type="RefSeq" id="WP_290274794.1">
    <property type="nucleotide sequence ID" value="NZ_JAUFQP010000016.1"/>
</dbReference>
<dbReference type="PROSITE" id="PS51257">
    <property type="entry name" value="PROKAR_LIPOPROTEIN"/>
    <property type="match status" value="1"/>
</dbReference>
<feature type="domain" description="SusD-like N-terminal" evidence="7">
    <location>
        <begin position="24"/>
        <end position="215"/>
    </location>
</feature>
<evidence type="ECO:0000256" key="5">
    <source>
        <dbReference type="ARBA" id="ARBA00023237"/>
    </source>
</evidence>
<evidence type="ECO:0000256" key="3">
    <source>
        <dbReference type="ARBA" id="ARBA00022729"/>
    </source>
</evidence>
<dbReference type="InterPro" id="IPR011990">
    <property type="entry name" value="TPR-like_helical_dom_sf"/>
</dbReference>
<gene>
    <name evidence="8" type="ORF">ACFFU1_10325</name>
</gene>
<protein>
    <submittedName>
        <fullName evidence="8">RagB/SusD family nutrient uptake outer membrane protein</fullName>
    </submittedName>
</protein>